<gene>
    <name evidence="1" type="ORF">OS493_021768</name>
</gene>
<dbReference type="Proteomes" id="UP001163046">
    <property type="component" value="Unassembled WGS sequence"/>
</dbReference>
<feature type="non-terminal residue" evidence="1">
    <location>
        <position position="1"/>
    </location>
</feature>
<protein>
    <submittedName>
        <fullName evidence="1">Uncharacterized protein</fullName>
    </submittedName>
</protein>
<dbReference type="OrthoDB" id="6012738at2759"/>
<keyword evidence="2" id="KW-1185">Reference proteome</keyword>
<dbReference type="EMBL" id="MU825410">
    <property type="protein sequence ID" value="KAJ7390874.1"/>
    <property type="molecule type" value="Genomic_DNA"/>
</dbReference>
<evidence type="ECO:0000313" key="2">
    <source>
        <dbReference type="Proteomes" id="UP001163046"/>
    </source>
</evidence>
<proteinExistence type="predicted"/>
<organism evidence="1 2">
    <name type="scientific">Desmophyllum pertusum</name>
    <dbReference type="NCBI Taxonomy" id="174260"/>
    <lineage>
        <taxon>Eukaryota</taxon>
        <taxon>Metazoa</taxon>
        <taxon>Cnidaria</taxon>
        <taxon>Anthozoa</taxon>
        <taxon>Hexacorallia</taxon>
        <taxon>Scleractinia</taxon>
        <taxon>Caryophylliina</taxon>
        <taxon>Caryophylliidae</taxon>
        <taxon>Desmophyllum</taxon>
    </lineage>
</organism>
<evidence type="ECO:0000313" key="1">
    <source>
        <dbReference type="EMBL" id="KAJ7390874.1"/>
    </source>
</evidence>
<name>A0A9X0A115_9CNID</name>
<reference evidence="1" key="1">
    <citation type="submission" date="2023-01" db="EMBL/GenBank/DDBJ databases">
        <title>Genome assembly of the deep-sea coral Lophelia pertusa.</title>
        <authorList>
            <person name="Herrera S."/>
            <person name="Cordes E."/>
        </authorList>
    </citation>
    <scope>NUCLEOTIDE SEQUENCE</scope>
    <source>
        <strain evidence="1">USNM1676648</strain>
        <tissue evidence="1">Polyp</tissue>
    </source>
</reference>
<sequence>FTTYVESKPKSLLTVDEVEKVQRQRVANLIGHVFQLTYAALFDALIHEEKRNQCNGCAIHHPSQREHSCVMMDSEDA</sequence>
<comment type="caution">
    <text evidence="1">The sequence shown here is derived from an EMBL/GenBank/DDBJ whole genome shotgun (WGS) entry which is preliminary data.</text>
</comment>
<dbReference type="AlphaFoldDB" id="A0A9X0A115"/>
<accession>A0A9X0A115</accession>